<dbReference type="EMBL" id="CSAD01000397">
    <property type="protein sequence ID" value="COV91571.1"/>
    <property type="molecule type" value="Genomic_DNA"/>
</dbReference>
<accession>A0A0U0TTM9</accession>
<evidence type="ECO:0000313" key="7">
    <source>
        <dbReference type="Proteomes" id="UP000044938"/>
    </source>
</evidence>
<protein>
    <submittedName>
        <fullName evidence="4">Uncharacterized protein</fullName>
    </submittedName>
</protein>
<dbReference type="Proteomes" id="UP000046947">
    <property type="component" value="Unassembled WGS sequence"/>
</dbReference>
<dbReference type="Proteomes" id="UP000046680">
    <property type="component" value="Unassembled WGS sequence"/>
</dbReference>
<organism evidence="4 6">
    <name type="scientific">Mycobacterium tuberculosis</name>
    <dbReference type="NCBI Taxonomy" id="1773"/>
    <lineage>
        <taxon>Bacteria</taxon>
        <taxon>Bacillati</taxon>
        <taxon>Actinomycetota</taxon>
        <taxon>Actinomycetes</taxon>
        <taxon>Mycobacteriales</taxon>
        <taxon>Mycobacteriaceae</taxon>
        <taxon>Mycobacterium</taxon>
        <taxon>Mycobacterium tuberculosis complex</taxon>
    </lineage>
</organism>
<evidence type="ECO:0000313" key="10">
    <source>
        <dbReference type="Proteomes" id="UP000046947"/>
    </source>
</evidence>
<dbReference type="EMBL" id="CSAJ01001525">
    <property type="protein sequence ID" value="COY05455.1"/>
    <property type="molecule type" value="Genomic_DNA"/>
</dbReference>
<evidence type="ECO:0000313" key="9">
    <source>
        <dbReference type="Proteomes" id="UP000046680"/>
    </source>
</evidence>
<evidence type="ECO:0000313" key="3">
    <source>
        <dbReference type="EMBL" id="COV91571.1"/>
    </source>
</evidence>
<dbReference type="EMBL" id="CFOH01001713">
    <property type="protein sequence ID" value="CFE90261.1"/>
    <property type="molecule type" value="Genomic_DNA"/>
</dbReference>
<sequence length="46" mass="4769">MFNGTTAAPAWWIARQATTQCQVFGDQMATRSAGSTPRAISAAAAP</sequence>
<evidence type="ECO:0000313" key="8">
    <source>
        <dbReference type="Proteomes" id="UP000045842"/>
    </source>
</evidence>
<dbReference type="Proteomes" id="UP000044938">
    <property type="component" value="Unassembled WGS sequence"/>
</dbReference>
<evidence type="ECO:0000313" key="4">
    <source>
        <dbReference type="EMBL" id="COW62598.1"/>
    </source>
</evidence>
<gene>
    <name evidence="2" type="ORF">ERS007657_03643</name>
    <name evidence="3" type="ORF">ERS007679_02697</name>
    <name evidence="1" type="ORF">ERS007688_04738</name>
    <name evidence="4" type="ORF">ERS007703_03948</name>
    <name evidence="5" type="ORF">ERS007720_05092</name>
</gene>
<dbReference type="EMBL" id="CSAE01000610">
    <property type="protein sequence ID" value="COW62598.1"/>
    <property type="molecule type" value="Genomic_DNA"/>
</dbReference>
<evidence type="ECO:0000313" key="1">
    <source>
        <dbReference type="EMBL" id="CFE90261.1"/>
    </source>
</evidence>
<evidence type="ECO:0000313" key="2">
    <source>
        <dbReference type="EMBL" id="CFS02726.1"/>
    </source>
</evidence>
<dbReference type="EMBL" id="CGCX01001870">
    <property type="protein sequence ID" value="CFS02726.1"/>
    <property type="molecule type" value="Genomic_DNA"/>
</dbReference>
<dbReference type="Proteomes" id="UP000038802">
    <property type="component" value="Unassembled WGS sequence"/>
</dbReference>
<dbReference type="AlphaFoldDB" id="A0A0U0TTM9"/>
<name>A0A0U0TTM9_MYCTX</name>
<reference evidence="6 7" key="2">
    <citation type="submission" date="2015-03" db="EMBL/GenBank/DDBJ databases">
        <authorList>
            <consortium name="Pathogen Informatics"/>
        </authorList>
    </citation>
    <scope>NUCLEOTIDE SEQUENCE [LARGE SCALE GENOMIC DNA]</scope>
    <source>
        <strain evidence="2 9">C09601061</strain>
        <strain evidence="3 8">G09801536</strain>
        <strain evidence="1 10">H09601792</strain>
        <strain evidence="6">K00500041</strain>
        <strain evidence="5 7">M09401471</strain>
    </source>
</reference>
<proteinExistence type="predicted"/>
<evidence type="ECO:0000313" key="6">
    <source>
        <dbReference type="Proteomes" id="UP000038802"/>
    </source>
</evidence>
<dbReference type="Proteomes" id="UP000045842">
    <property type="component" value="Unassembled WGS sequence"/>
</dbReference>
<evidence type="ECO:0000313" key="5">
    <source>
        <dbReference type="EMBL" id="COY05455.1"/>
    </source>
</evidence>
<reference evidence="4" key="1">
    <citation type="submission" date="2015-03" db="EMBL/GenBank/DDBJ databases">
        <authorList>
            <person name="Murphy D."/>
        </authorList>
    </citation>
    <scope>NUCLEOTIDE SEQUENCE [LARGE SCALE GENOMIC DNA]</scope>
    <source>
        <strain evidence="4">K00500041</strain>
    </source>
</reference>